<dbReference type="PIRSF" id="PIRSF000097">
    <property type="entry name" value="AKR"/>
    <property type="match status" value="1"/>
</dbReference>
<dbReference type="Gene3D" id="3.20.20.100">
    <property type="entry name" value="NADP-dependent oxidoreductase domain"/>
    <property type="match status" value="1"/>
</dbReference>
<dbReference type="PRINTS" id="PR00069">
    <property type="entry name" value="ALDKETRDTASE"/>
</dbReference>
<evidence type="ECO:0000256" key="3">
    <source>
        <dbReference type="ARBA" id="ARBA00023002"/>
    </source>
</evidence>
<name>A0A167L6Q2_CALVF</name>
<dbReference type="OrthoDB" id="416253at2759"/>
<comment type="similarity">
    <text evidence="1">Belongs to the aldo/keto reductase family.</text>
</comment>
<dbReference type="FunFam" id="3.20.20.100:FF:000002">
    <property type="entry name" value="2,5-diketo-D-gluconic acid reductase A"/>
    <property type="match status" value="1"/>
</dbReference>
<dbReference type="InterPro" id="IPR036812">
    <property type="entry name" value="NAD(P)_OxRdtase_dom_sf"/>
</dbReference>
<proteinExistence type="inferred from homology"/>
<dbReference type="PROSITE" id="PS00062">
    <property type="entry name" value="ALDOKETO_REDUCTASE_2"/>
    <property type="match status" value="1"/>
</dbReference>
<feature type="domain" description="NADP-dependent oxidoreductase" evidence="7">
    <location>
        <begin position="17"/>
        <end position="266"/>
    </location>
</feature>
<keyword evidence="9" id="KW-1185">Reference proteome</keyword>
<reference evidence="8 9" key="1">
    <citation type="journal article" date="2016" name="Mol. Biol. Evol.">
        <title>Comparative Genomics of Early-Diverging Mushroom-Forming Fungi Provides Insights into the Origins of Lignocellulose Decay Capabilities.</title>
        <authorList>
            <person name="Nagy L.G."/>
            <person name="Riley R."/>
            <person name="Tritt A."/>
            <person name="Adam C."/>
            <person name="Daum C."/>
            <person name="Floudas D."/>
            <person name="Sun H."/>
            <person name="Yadav J.S."/>
            <person name="Pangilinan J."/>
            <person name="Larsson K.H."/>
            <person name="Matsuura K."/>
            <person name="Barry K."/>
            <person name="Labutti K."/>
            <person name="Kuo R."/>
            <person name="Ohm R.A."/>
            <person name="Bhattacharya S.S."/>
            <person name="Shirouzu T."/>
            <person name="Yoshinaga Y."/>
            <person name="Martin F.M."/>
            <person name="Grigoriev I.V."/>
            <person name="Hibbett D.S."/>
        </authorList>
    </citation>
    <scope>NUCLEOTIDE SEQUENCE [LARGE SCALE GENOMIC DNA]</scope>
    <source>
        <strain evidence="8 9">TUFC12733</strain>
    </source>
</reference>
<feature type="binding site" evidence="5">
    <location>
        <position position="110"/>
    </location>
    <ligand>
        <name>substrate</name>
    </ligand>
</feature>
<dbReference type="PANTHER" id="PTHR43827:SF3">
    <property type="entry name" value="NADP-DEPENDENT OXIDOREDUCTASE DOMAIN-CONTAINING PROTEIN"/>
    <property type="match status" value="1"/>
</dbReference>
<feature type="site" description="Lowers pKa of active site Tyr" evidence="6">
    <location>
        <position position="79"/>
    </location>
</feature>
<evidence type="ECO:0000313" key="8">
    <source>
        <dbReference type="EMBL" id="KZO95386.1"/>
    </source>
</evidence>
<dbReference type="Pfam" id="PF00248">
    <property type="entry name" value="Aldo_ket_red"/>
    <property type="match status" value="1"/>
</dbReference>
<dbReference type="GO" id="GO:0016652">
    <property type="term" value="F:oxidoreductase activity, acting on NAD(P)H as acceptor"/>
    <property type="evidence" value="ECO:0007669"/>
    <property type="project" value="InterPro"/>
</dbReference>
<dbReference type="PANTHER" id="PTHR43827">
    <property type="entry name" value="2,5-DIKETO-D-GLUCONIC ACID REDUCTASE"/>
    <property type="match status" value="1"/>
</dbReference>
<keyword evidence="2" id="KW-0521">NADP</keyword>
<dbReference type="EMBL" id="KV417289">
    <property type="protein sequence ID" value="KZO95386.1"/>
    <property type="molecule type" value="Genomic_DNA"/>
</dbReference>
<protein>
    <submittedName>
        <fullName evidence="8">Aldo/keto reductase</fullName>
    </submittedName>
</protein>
<dbReference type="SUPFAM" id="SSF51430">
    <property type="entry name" value="NAD(P)-linked oxidoreductase"/>
    <property type="match status" value="1"/>
</dbReference>
<dbReference type="InterPro" id="IPR023210">
    <property type="entry name" value="NADP_OxRdtase_dom"/>
</dbReference>
<evidence type="ECO:0000256" key="1">
    <source>
        <dbReference type="ARBA" id="ARBA00007905"/>
    </source>
</evidence>
<evidence type="ECO:0000256" key="5">
    <source>
        <dbReference type="PIRSR" id="PIRSR000097-2"/>
    </source>
</evidence>
<accession>A0A167L6Q2</accession>
<evidence type="ECO:0000256" key="6">
    <source>
        <dbReference type="PIRSR" id="PIRSR000097-3"/>
    </source>
</evidence>
<evidence type="ECO:0000256" key="4">
    <source>
        <dbReference type="PIRSR" id="PIRSR000097-1"/>
    </source>
</evidence>
<keyword evidence="3" id="KW-0560">Oxidoreductase</keyword>
<evidence type="ECO:0000313" key="9">
    <source>
        <dbReference type="Proteomes" id="UP000076738"/>
    </source>
</evidence>
<feature type="active site" description="Proton donor" evidence="4">
    <location>
        <position position="54"/>
    </location>
</feature>
<evidence type="ECO:0000259" key="7">
    <source>
        <dbReference type="Pfam" id="PF00248"/>
    </source>
</evidence>
<dbReference type="Proteomes" id="UP000076738">
    <property type="component" value="Unassembled WGS sequence"/>
</dbReference>
<sequence length="302" mass="32938">MPFKEIKLNDGRIIPQIGFGTGSVNKSKPPSEVHDNVLTAIDVGFDHIDTAQVYGNELQVGEALKETGLSRSEIWVTTKWSGVAATRPAQAIKQSLDKLGLSYVDLYLIHSPRLVRPNVLQGWEEMQDVHKAGLAKSIGVSNFLISDLQELESAAITPAVNQILLHPYVYAATKPLLDYCAQKGIKIEAYSPLVPLTAYPGGPVDKPVYAIAERLGVAPEQVLLAWIKSKGAVILTTSSKKERLERYQGVADIDLTEEDVEAIEAAGAKGPGFARFRKYVKPLALGLAVQAAVYAFHKYLVY</sequence>
<dbReference type="InterPro" id="IPR044494">
    <property type="entry name" value="AKR3C2/3"/>
</dbReference>
<dbReference type="InterPro" id="IPR020471">
    <property type="entry name" value="AKR"/>
</dbReference>
<organism evidence="8 9">
    <name type="scientific">Calocera viscosa (strain TUFC12733)</name>
    <dbReference type="NCBI Taxonomy" id="1330018"/>
    <lineage>
        <taxon>Eukaryota</taxon>
        <taxon>Fungi</taxon>
        <taxon>Dikarya</taxon>
        <taxon>Basidiomycota</taxon>
        <taxon>Agaricomycotina</taxon>
        <taxon>Dacrymycetes</taxon>
        <taxon>Dacrymycetales</taxon>
        <taxon>Dacrymycetaceae</taxon>
        <taxon>Calocera</taxon>
    </lineage>
</organism>
<dbReference type="CDD" id="cd19120">
    <property type="entry name" value="AKR_AKR3C2-3"/>
    <property type="match status" value="1"/>
</dbReference>
<gene>
    <name evidence="8" type="ORF">CALVIDRAFT_564795</name>
</gene>
<dbReference type="GO" id="GO:0016616">
    <property type="term" value="F:oxidoreductase activity, acting on the CH-OH group of donors, NAD or NADP as acceptor"/>
    <property type="evidence" value="ECO:0007669"/>
    <property type="project" value="UniProtKB-ARBA"/>
</dbReference>
<dbReference type="AlphaFoldDB" id="A0A167L6Q2"/>
<dbReference type="InterPro" id="IPR018170">
    <property type="entry name" value="Aldo/ket_reductase_CS"/>
</dbReference>
<evidence type="ECO:0000256" key="2">
    <source>
        <dbReference type="ARBA" id="ARBA00022857"/>
    </source>
</evidence>
<dbReference type="STRING" id="1330018.A0A167L6Q2"/>